<protein>
    <recommendedName>
        <fullName evidence="3">DUF3368 domain-containing protein</fullName>
    </recommendedName>
</protein>
<reference evidence="1 2" key="1">
    <citation type="submission" date="2018-09" db="EMBL/GenBank/DDBJ databases">
        <title>Mesorhizobium carmichaelinearum sp. nov. isolated from Carmichaelinea spp. root nodules in New Zealand.</title>
        <authorList>
            <person name="De Meyer S.E."/>
        </authorList>
    </citation>
    <scope>NUCLEOTIDE SEQUENCE [LARGE SCALE GENOMIC DNA]</scope>
    <source>
        <strain evidence="1 2">LMG 28313</strain>
    </source>
</reference>
<name>A0AA92X9G8_9HYPH</name>
<accession>A0AA92X9G8</accession>
<evidence type="ECO:0000313" key="2">
    <source>
        <dbReference type="Proteomes" id="UP000275530"/>
    </source>
</evidence>
<comment type="caution">
    <text evidence="1">The sequence shown here is derived from an EMBL/GenBank/DDBJ whole genome shotgun (WGS) entry which is preliminary data.</text>
</comment>
<sequence length="146" mass="16260">MKGQKAIVGAVQIEMNGLYRELFDALQSASRCGLCDSEVDPEELQEFVRAENIGQGEAHSILACRNQDICFVCDDRRARQVAERVIGKDKVIGSIGILCSLLATGVLNIEETLRCLDEMMKSGGFLPTMDEDYWRRCEAGEARLKQ</sequence>
<dbReference type="Pfam" id="PF11848">
    <property type="entry name" value="DUF3368"/>
    <property type="match status" value="1"/>
</dbReference>
<evidence type="ECO:0008006" key="3">
    <source>
        <dbReference type="Google" id="ProtNLM"/>
    </source>
</evidence>
<dbReference type="EMBL" id="QZXA01000020">
    <property type="protein sequence ID" value="RJT28551.1"/>
    <property type="molecule type" value="Genomic_DNA"/>
</dbReference>
<dbReference type="AlphaFoldDB" id="A0AA92X9G8"/>
<evidence type="ECO:0000313" key="1">
    <source>
        <dbReference type="EMBL" id="RJT28551.1"/>
    </source>
</evidence>
<dbReference type="Proteomes" id="UP000275530">
    <property type="component" value="Unassembled WGS sequence"/>
</dbReference>
<gene>
    <name evidence="1" type="ORF">D3242_31830</name>
</gene>
<proteinExistence type="predicted"/>
<organism evidence="1 2">
    <name type="scientific">Mesorhizobium jarvisii</name>
    <dbReference type="NCBI Taxonomy" id="1777867"/>
    <lineage>
        <taxon>Bacteria</taxon>
        <taxon>Pseudomonadati</taxon>
        <taxon>Pseudomonadota</taxon>
        <taxon>Alphaproteobacteria</taxon>
        <taxon>Hyphomicrobiales</taxon>
        <taxon>Phyllobacteriaceae</taxon>
        <taxon>Mesorhizobium</taxon>
    </lineage>
</organism>
<keyword evidence="2" id="KW-1185">Reference proteome</keyword>
<dbReference type="InterPro" id="IPR021799">
    <property type="entry name" value="PIN-like_prokaryotic"/>
</dbReference>